<sequence>MSHQPSKIKTIAYWVTTILGPTSFVIGGSLFVLHKQEQIDTLAQLGYPEYLLTILGIWKLLAVIAILVPRFPRLKEWAYAGFFFELSGATLSHLLNSDGLALASQPLLFLVLVMASWALRPPSRRLASRSGY</sequence>
<keyword evidence="7" id="KW-1185">Reference proteome</keyword>
<proteinExistence type="predicted"/>
<evidence type="ECO:0000256" key="1">
    <source>
        <dbReference type="ARBA" id="ARBA00004141"/>
    </source>
</evidence>
<reference evidence="6 7" key="1">
    <citation type="submission" date="2017-03" db="EMBL/GenBank/DDBJ databases">
        <title>Isolation of Levoglucosan Utilizing Bacteria.</title>
        <authorList>
            <person name="Arya A.S."/>
        </authorList>
    </citation>
    <scope>NUCLEOTIDE SEQUENCE [LARGE SCALE GENOMIC DNA]</scope>
    <source>
        <strain evidence="6 7">MEC069</strain>
    </source>
</reference>
<dbReference type="Pfam" id="PF13564">
    <property type="entry name" value="DoxX_2"/>
    <property type="match status" value="1"/>
</dbReference>
<evidence type="ECO:0000256" key="3">
    <source>
        <dbReference type="ARBA" id="ARBA00022989"/>
    </source>
</evidence>
<name>A0A4Y8Q3X9_9BACL</name>
<dbReference type="EMBL" id="MYFO01000010">
    <property type="protein sequence ID" value="TFE88300.1"/>
    <property type="molecule type" value="Genomic_DNA"/>
</dbReference>
<dbReference type="InterPro" id="IPR032808">
    <property type="entry name" value="DoxX"/>
</dbReference>
<keyword evidence="2 5" id="KW-0812">Transmembrane</keyword>
<accession>A0A4Y8Q3X9</accession>
<dbReference type="PIRSF" id="PIRSF030066">
    <property type="entry name" value="UCP030066"/>
    <property type="match status" value="1"/>
</dbReference>
<dbReference type="InterPro" id="IPR016944">
    <property type="entry name" value="UCP030066"/>
</dbReference>
<dbReference type="GO" id="GO:0016020">
    <property type="term" value="C:membrane"/>
    <property type="evidence" value="ECO:0007669"/>
    <property type="project" value="UniProtKB-SubCell"/>
</dbReference>
<keyword evidence="3 5" id="KW-1133">Transmembrane helix</keyword>
<comment type="subcellular location">
    <subcellularLocation>
        <location evidence="1">Membrane</location>
        <topology evidence="1">Multi-pass membrane protein</topology>
    </subcellularLocation>
</comment>
<feature type="transmembrane region" description="Helical" evidence="5">
    <location>
        <begin position="12"/>
        <end position="30"/>
    </location>
</feature>
<evidence type="ECO:0000313" key="7">
    <source>
        <dbReference type="Proteomes" id="UP000298246"/>
    </source>
</evidence>
<organism evidence="6 7">
    <name type="scientific">Paenibacillus athensensis</name>
    <dbReference type="NCBI Taxonomy" id="1967502"/>
    <lineage>
        <taxon>Bacteria</taxon>
        <taxon>Bacillati</taxon>
        <taxon>Bacillota</taxon>
        <taxon>Bacilli</taxon>
        <taxon>Bacillales</taxon>
        <taxon>Paenibacillaceae</taxon>
        <taxon>Paenibacillus</taxon>
    </lineage>
</organism>
<keyword evidence="4 5" id="KW-0472">Membrane</keyword>
<evidence type="ECO:0000256" key="4">
    <source>
        <dbReference type="ARBA" id="ARBA00023136"/>
    </source>
</evidence>
<evidence type="ECO:0000256" key="2">
    <source>
        <dbReference type="ARBA" id="ARBA00022692"/>
    </source>
</evidence>
<gene>
    <name evidence="6" type="ORF">B5M42_10275</name>
</gene>
<comment type="caution">
    <text evidence="6">The sequence shown here is derived from an EMBL/GenBank/DDBJ whole genome shotgun (WGS) entry which is preliminary data.</text>
</comment>
<dbReference type="Proteomes" id="UP000298246">
    <property type="component" value="Unassembled WGS sequence"/>
</dbReference>
<feature type="transmembrane region" description="Helical" evidence="5">
    <location>
        <begin position="101"/>
        <end position="119"/>
    </location>
</feature>
<evidence type="ECO:0008006" key="8">
    <source>
        <dbReference type="Google" id="ProtNLM"/>
    </source>
</evidence>
<evidence type="ECO:0000256" key="5">
    <source>
        <dbReference type="SAM" id="Phobius"/>
    </source>
</evidence>
<evidence type="ECO:0000313" key="6">
    <source>
        <dbReference type="EMBL" id="TFE88300.1"/>
    </source>
</evidence>
<dbReference type="AlphaFoldDB" id="A0A4Y8Q3X9"/>
<dbReference type="OrthoDB" id="7960583at2"/>
<protein>
    <recommendedName>
        <fullName evidence="8">DoxX-like family protein</fullName>
    </recommendedName>
</protein>
<feature type="transmembrane region" description="Helical" evidence="5">
    <location>
        <begin position="50"/>
        <end position="68"/>
    </location>
</feature>